<keyword evidence="1" id="KW-0732">Signal</keyword>
<dbReference type="GeneID" id="44005189"/>
<evidence type="ECO:0000313" key="5">
    <source>
        <dbReference type="Proteomes" id="UP000093205"/>
    </source>
</evidence>
<name>A0A424Z1J3_9BACT</name>
<proteinExistence type="predicted"/>
<evidence type="ECO:0000259" key="2">
    <source>
        <dbReference type="Pfam" id="PF11396"/>
    </source>
</evidence>
<organism evidence="4 6">
    <name type="scientific">Campylobacter hepaticus</name>
    <dbReference type="NCBI Taxonomy" id="1813019"/>
    <lineage>
        <taxon>Bacteria</taxon>
        <taxon>Pseudomonadati</taxon>
        <taxon>Campylobacterota</taxon>
        <taxon>Epsilonproteobacteria</taxon>
        <taxon>Campylobacterales</taxon>
        <taxon>Campylobacteraceae</taxon>
        <taxon>Campylobacter</taxon>
    </lineage>
</organism>
<gene>
    <name evidence="3" type="ORF">A2J15_006570</name>
    <name evidence="4" type="ORF">DZD40_02805</name>
</gene>
<evidence type="ECO:0000313" key="3">
    <source>
        <dbReference type="EMBL" id="AXP09317.1"/>
    </source>
</evidence>
<feature type="chain" id="PRO_5044603218" description="Putative beta-lactamase-inhibitor-like PepSY-like domain-containing protein" evidence="1">
    <location>
        <begin position="19"/>
        <end position="139"/>
    </location>
</feature>
<dbReference type="Pfam" id="PF11396">
    <property type="entry name" value="PepSY_like"/>
    <property type="match status" value="1"/>
</dbReference>
<dbReference type="InterPro" id="IPR021533">
    <property type="entry name" value="PepSY-like"/>
</dbReference>
<evidence type="ECO:0000313" key="6">
    <source>
        <dbReference type="Proteomes" id="UP000286095"/>
    </source>
</evidence>
<sequence>MKLKLSLCALFSAMVLFAKDMVIPANELPQNAQEFIAKNFQNTQIVLVKKDLDSYEVTLNDGTEIDFMFNGEWKDLDGKHKALPYSILPVVMEKISNTELSSYIVELSKEVNGYKFKFNNGIKVYTDMQGNILRKKLDD</sequence>
<dbReference type="EMBL" id="CP031611">
    <property type="protein sequence ID" value="AXP09317.1"/>
    <property type="molecule type" value="Genomic_DNA"/>
</dbReference>
<feature type="signal peptide" evidence="1">
    <location>
        <begin position="1"/>
        <end position="18"/>
    </location>
</feature>
<feature type="domain" description="Putative beta-lactamase-inhibitor-like PepSY-like" evidence="2">
    <location>
        <begin position="53"/>
        <end position="133"/>
    </location>
</feature>
<keyword evidence="5" id="KW-1185">Reference proteome</keyword>
<dbReference type="STRING" id="1813019.A2J15_04540"/>
<evidence type="ECO:0000256" key="1">
    <source>
        <dbReference type="SAM" id="SignalP"/>
    </source>
</evidence>
<dbReference type="RefSeq" id="WP_066779048.1">
    <property type="nucleotide sequence ID" value="NZ_CBCSFE010000007.1"/>
</dbReference>
<accession>A0A424Z1J3</accession>
<dbReference type="OrthoDB" id="710080at2"/>
<dbReference type="AlphaFoldDB" id="A0A424Z1J3"/>
<dbReference type="SUPFAM" id="SSF160574">
    <property type="entry name" value="BT0923-like"/>
    <property type="match status" value="1"/>
</dbReference>
<dbReference type="Gene3D" id="3.40.1420.30">
    <property type="match status" value="1"/>
</dbReference>
<dbReference type="EMBL" id="QURW01000005">
    <property type="protein sequence ID" value="RQD88035.1"/>
    <property type="molecule type" value="Genomic_DNA"/>
</dbReference>
<evidence type="ECO:0000313" key="4">
    <source>
        <dbReference type="EMBL" id="RQD88035.1"/>
    </source>
</evidence>
<dbReference type="Proteomes" id="UP000286095">
    <property type="component" value="Unassembled WGS sequence"/>
</dbReference>
<protein>
    <recommendedName>
        <fullName evidence="2">Putative beta-lactamase-inhibitor-like PepSY-like domain-containing protein</fullName>
    </recommendedName>
</protein>
<dbReference type="KEGG" id="chw:A2J15_006570"/>
<dbReference type="Proteomes" id="UP000093205">
    <property type="component" value="Chromosome"/>
</dbReference>
<reference evidence="5 6" key="1">
    <citation type="submission" date="2018-08" db="EMBL/GenBank/DDBJ databases">
        <title>Survival mechanisms of Campylobacter hepaticus identified by genomic analysis and comparative transcriptomic analysis of in vivo and in vitro derived bacteria.</title>
        <authorList>
            <person name="Van T.T.H."/>
            <person name="Moore R.J."/>
        </authorList>
    </citation>
    <scope>NUCLEOTIDE SEQUENCE [LARGE SCALE GENOMIC DNA]</scope>
    <source>
        <strain evidence="4 6">54L</strain>
        <strain evidence="3 5">HV10</strain>
    </source>
</reference>